<evidence type="ECO:0000256" key="3">
    <source>
        <dbReference type="ARBA" id="ARBA00023285"/>
    </source>
</evidence>
<dbReference type="InterPro" id="IPR036724">
    <property type="entry name" value="Cobalamin-bd_sf"/>
</dbReference>
<evidence type="ECO:0000313" key="6">
    <source>
        <dbReference type="EMBL" id="HIX66467.1"/>
    </source>
</evidence>
<evidence type="ECO:0000259" key="4">
    <source>
        <dbReference type="PROSITE" id="PS51332"/>
    </source>
</evidence>
<dbReference type="CDD" id="cd02070">
    <property type="entry name" value="corrinoid_protein_B12-BD"/>
    <property type="match status" value="1"/>
</dbReference>
<name>A0A9D1WSN6_9FIRM</name>
<dbReference type="Pfam" id="PF02607">
    <property type="entry name" value="B12-binding_2"/>
    <property type="match status" value="1"/>
</dbReference>
<protein>
    <submittedName>
        <fullName evidence="6">Corrinoid protein</fullName>
    </submittedName>
</protein>
<dbReference type="GO" id="GO:0031419">
    <property type="term" value="F:cobalamin binding"/>
    <property type="evidence" value="ECO:0007669"/>
    <property type="project" value="InterPro"/>
</dbReference>
<dbReference type="GO" id="GO:0005829">
    <property type="term" value="C:cytosol"/>
    <property type="evidence" value="ECO:0007669"/>
    <property type="project" value="TreeGrafter"/>
</dbReference>
<keyword evidence="3" id="KW-0170">Cobalt</keyword>
<dbReference type="InterPro" id="IPR050554">
    <property type="entry name" value="Met_Synthase/Corrinoid"/>
</dbReference>
<evidence type="ECO:0000313" key="7">
    <source>
        <dbReference type="Proteomes" id="UP000886800"/>
    </source>
</evidence>
<dbReference type="AlphaFoldDB" id="A0A9D1WSN6"/>
<dbReference type="SMART" id="SM01018">
    <property type="entry name" value="B12-binding_2"/>
    <property type="match status" value="1"/>
</dbReference>
<dbReference type="SUPFAM" id="SSF52242">
    <property type="entry name" value="Cobalamin (vitamin B12)-binding domain"/>
    <property type="match status" value="1"/>
</dbReference>
<comment type="caution">
    <text evidence="6">The sequence shown here is derived from an EMBL/GenBank/DDBJ whole genome shotgun (WGS) entry which is preliminary data.</text>
</comment>
<dbReference type="GO" id="GO:0008705">
    <property type="term" value="F:methionine synthase activity"/>
    <property type="evidence" value="ECO:0007669"/>
    <property type="project" value="TreeGrafter"/>
</dbReference>
<dbReference type="FunFam" id="3.40.50.280:FF:000003">
    <property type="entry name" value="Dimethylamine methyltransferase corrinoid protein"/>
    <property type="match status" value="1"/>
</dbReference>
<accession>A0A9D1WSN6</accession>
<dbReference type="InterPro" id="IPR006158">
    <property type="entry name" value="Cobalamin-bd"/>
</dbReference>
<dbReference type="EMBL" id="DXES01000197">
    <property type="protein sequence ID" value="HIX66467.1"/>
    <property type="molecule type" value="Genomic_DNA"/>
</dbReference>
<reference evidence="6" key="1">
    <citation type="journal article" date="2021" name="PeerJ">
        <title>Extensive microbial diversity within the chicken gut microbiome revealed by metagenomics and culture.</title>
        <authorList>
            <person name="Gilroy R."/>
            <person name="Ravi A."/>
            <person name="Getino M."/>
            <person name="Pursley I."/>
            <person name="Horton D.L."/>
            <person name="Alikhan N.F."/>
            <person name="Baker D."/>
            <person name="Gharbi K."/>
            <person name="Hall N."/>
            <person name="Watson M."/>
            <person name="Adriaenssens E.M."/>
            <person name="Foster-Nyarko E."/>
            <person name="Jarju S."/>
            <person name="Secka A."/>
            <person name="Antonio M."/>
            <person name="Oren A."/>
            <person name="Chaudhuri R.R."/>
            <person name="La Ragione R."/>
            <person name="Hildebrand F."/>
            <person name="Pallen M.J."/>
        </authorList>
    </citation>
    <scope>NUCLEOTIDE SEQUENCE</scope>
    <source>
        <strain evidence="6">CHK188-5543</strain>
    </source>
</reference>
<dbReference type="Proteomes" id="UP000886800">
    <property type="component" value="Unassembled WGS sequence"/>
</dbReference>
<evidence type="ECO:0000256" key="1">
    <source>
        <dbReference type="ARBA" id="ARBA00010854"/>
    </source>
</evidence>
<dbReference type="GO" id="GO:0046872">
    <property type="term" value="F:metal ion binding"/>
    <property type="evidence" value="ECO:0007669"/>
    <property type="project" value="UniProtKB-KW"/>
</dbReference>
<evidence type="ECO:0000256" key="2">
    <source>
        <dbReference type="ARBA" id="ARBA00022723"/>
    </source>
</evidence>
<dbReference type="Pfam" id="PF02310">
    <property type="entry name" value="B12-binding"/>
    <property type="match status" value="1"/>
</dbReference>
<comment type="similarity">
    <text evidence="1">Belongs to the methylamine corrinoid protein family.</text>
</comment>
<dbReference type="InterPro" id="IPR036594">
    <property type="entry name" value="Meth_synthase_dom"/>
</dbReference>
<reference evidence="6" key="2">
    <citation type="submission" date="2021-04" db="EMBL/GenBank/DDBJ databases">
        <authorList>
            <person name="Gilroy R."/>
        </authorList>
    </citation>
    <scope>NUCLEOTIDE SEQUENCE</scope>
    <source>
        <strain evidence="6">CHK188-5543</strain>
    </source>
</reference>
<sequence>MSYNLEELSQALQKGRVPAVKEQIQKALEAGVDPQEILQEGLLAGMGVIGEKFKQNKVYIPEVMLAARAMNTGLELLKPLLAGQAAQEKGTVVIGTVKGDRHDIGKNLCKMMLEGKGLKVIDLGVDVPAAKYLDAAQQHGAAVICCSALLTTTMGEMRTVVQLVQQSPLAGKVRVMVGGAPVSQAFCDEIGADRYTADAATCAEVALSLCS</sequence>
<dbReference type="PROSITE" id="PS51332">
    <property type="entry name" value="B12_BINDING"/>
    <property type="match status" value="1"/>
</dbReference>
<dbReference type="Gene3D" id="1.10.1240.10">
    <property type="entry name" value="Methionine synthase domain"/>
    <property type="match status" value="1"/>
</dbReference>
<evidence type="ECO:0000259" key="5">
    <source>
        <dbReference type="PROSITE" id="PS51337"/>
    </source>
</evidence>
<dbReference type="GO" id="GO:0046653">
    <property type="term" value="P:tetrahydrofolate metabolic process"/>
    <property type="evidence" value="ECO:0007669"/>
    <property type="project" value="TreeGrafter"/>
</dbReference>
<feature type="domain" description="B12-binding" evidence="4">
    <location>
        <begin position="89"/>
        <end position="211"/>
    </location>
</feature>
<dbReference type="PANTHER" id="PTHR45833">
    <property type="entry name" value="METHIONINE SYNTHASE"/>
    <property type="match status" value="1"/>
</dbReference>
<dbReference type="SUPFAM" id="SSF47644">
    <property type="entry name" value="Methionine synthase domain"/>
    <property type="match status" value="1"/>
</dbReference>
<dbReference type="InterPro" id="IPR003759">
    <property type="entry name" value="Cbl-bd_cap"/>
</dbReference>
<dbReference type="PROSITE" id="PS51337">
    <property type="entry name" value="B12_BINDING_NTER"/>
    <property type="match status" value="1"/>
</dbReference>
<keyword evidence="2" id="KW-0479">Metal-binding</keyword>
<dbReference type="Gene3D" id="3.40.50.280">
    <property type="entry name" value="Cobalamin-binding domain"/>
    <property type="match status" value="1"/>
</dbReference>
<proteinExistence type="inferred from homology"/>
<feature type="domain" description="B12-binding N-terminal" evidence="5">
    <location>
        <begin position="1"/>
        <end position="89"/>
    </location>
</feature>
<gene>
    <name evidence="6" type="ORF">H9736_09485</name>
</gene>
<dbReference type="GO" id="GO:0050667">
    <property type="term" value="P:homocysteine metabolic process"/>
    <property type="evidence" value="ECO:0007669"/>
    <property type="project" value="TreeGrafter"/>
</dbReference>
<dbReference type="PANTHER" id="PTHR45833:SF1">
    <property type="entry name" value="METHIONINE SYNTHASE"/>
    <property type="match status" value="1"/>
</dbReference>
<organism evidence="6 7">
    <name type="scientific">Candidatus Anaerotruncus excrementipullorum</name>
    <dbReference type="NCBI Taxonomy" id="2838465"/>
    <lineage>
        <taxon>Bacteria</taxon>
        <taxon>Bacillati</taxon>
        <taxon>Bacillota</taxon>
        <taxon>Clostridia</taxon>
        <taxon>Eubacteriales</taxon>
        <taxon>Oscillospiraceae</taxon>
        <taxon>Anaerotruncus</taxon>
    </lineage>
</organism>